<dbReference type="Proteomes" id="UP000485058">
    <property type="component" value="Unassembled WGS sequence"/>
</dbReference>
<sequence>MNGRFFDGRRLVAEMWDGITNYASVKMKESAEEQEARLEAFAREVAAKAVATQDVGISSNASGGSTVNLVDVSVDGENGVTAME</sequence>
<dbReference type="EMBL" id="BLLF01002817">
    <property type="protein sequence ID" value="GFH25447.1"/>
    <property type="molecule type" value="Genomic_DNA"/>
</dbReference>
<proteinExistence type="predicted"/>
<evidence type="ECO:0000313" key="2">
    <source>
        <dbReference type="Proteomes" id="UP000485058"/>
    </source>
</evidence>
<evidence type="ECO:0000313" key="1">
    <source>
        <dbReference type="EMBL" id="GFH25447.1"/>
    </source>
</evidence>
<protein>
    <submittedName>
        <fullName evidence="1">HIV Tat-specific factor 1</fullName>
    </submittedName>
</protein>
<accession>A0A699ZRM3</accession>
<keyword evidence="2" id="KW-1185">Reference proteome</keyword>
<dbReference type="AlphaFoldDB" id="A0A699ZRM3"/>
<organism evidence="1 2">
    <name type="scientific">Haematococcus lacustris</name>
    <name type="common">Green alga</name>
    <name type="synonym">Haematococcus pluvialis</name>
    <dbReference type="NCBI Taxonomy" id="44745"/>
    <lineage>
        <taxon>Eukaryota</taxon>
        <taxon>Viridiplantae</taxon>
        <taxon>Chlorophyta</taxon>
        <taxon>core chlorophytes</taxon>
        <taxon>Chlorophyceae</taxon>
        <taxon>CS clade</taxon>
        <taxon>Chlamydomonadales</taxon>
        <taxon>Haematococcaceae</taxon>
        <taxon>Haematococcus</taxon>
    </lineage>
</organism>
<comment type="caution">
    <text evidence="1">The sequence shown here is derived from an EMBL/GenBank/DDBJ whole genome shotgun (WGS) entry which is preliminary data.</text>
</comment>
<gene>
    <name evidence="1" type="ORF">HaLaN_23406</name>
</gene>
<feature type="non-terminal residue" evidence="1">
    <location>
        <position position="1"/>
    </location>
</feature>
<reference evidence="1 2" key="1">
    <citation type="submission" date="2020-02" db="EMBL/GenBank/DDBJ databases">
        <title>Draft genome sequence of Haematococcus lacustris strain NIES-144.</title>
        <authorList>
            <person name="Morimoto D."/>
            <person name="Nakagawa S."/>
            <person name="Yoshida T."/>
            <person name="Sawayama S."/>
        </authorList>
    </citation>
    <scope>NUCLEOTIDE SEQUENCE [LARGE SCALE GENOMIC DNA]</scope>
    <source>
        <strain evidence="1 2">NIES-144</strain>
    </source>
</reference>
<name>A0A699ZRM3_HAELA</name>